<dbReference type="RefSeq" id="WP_009488523.1">
    <property type="nucleotide sequence ID" value="NZ_AMYT01000008.1"/>
</dbReference>
<dbReference type="PATRIC" id="fig|1234409.3.peg.220"/>
<evidence type="ECO:0000256" key="3">
    <source>
        <dbReference type="RuleBase" id="RU361219"/>
    </source>
</evidence>
<dbReference type="PROSITE" id="PS01192">
    <property type="entry name" value="HMG_COA_REDUCTASE_3"/>
    <property type="match status" value="1"/>
</dbReference>
<dbReference type="NCBIfam" id="TIGR00532">
    <property type="entry name" value="HMG_CoA_R_NAD"/>
    <property type="match status" value="1"/>
</dbReference>
<comment type="catalytic activity">
    <reaction evidence="3">
        <text>(R)-mevalonate + 2 NAD(+) + CoA = (3S)-3-hydroxy-3-methylglutaryl-CoA + 2 NADH + 2 H(+)</text>
        <dbReference type="Rhea" id="RHEA:14833"/>
        <dbReference type="ChEBI" id="CHEBI:15378"/>
        <dbReference type="ChEBI" id="CHEBI:36464"/>
        <dbReference type="ChEBI" id="CHEBI:43074"/>
        <dbReference type="ChEBI" id="CHEBI:57287"/>
        <dbReference type="ChEBI" id="CHEBI:57540"/>
        <dbReference type="ChEBI" id="CHEBI:57945"/>
        <dbReference type="EC" id="1.1.1.88"/>
    </reaction>
</comment>
<evidence type="ECO:0000256" key="2">
    <source>
        <dbReference type="ARBA" id="ARBA00023002"/>
    </source>
</evidence>
<dbReference type="Gene3D" id="3.90.770.10">
    <property type="entry name" value="3-hydroxy-3-methylglutaryl-coenzyme A Reductase, Chain A, domain 2"/>
    <property type="match status" value="2"/>
</dbReference>
<dbReference type="OrthoDB" id="9764892at2"/>
<dbReference type="eggNOG" id="COG1257">
    <property type="taxonomic scope" value="Bacteria"/>
</dbReference>
<protein>
    <recommendedName>
        <fullName evidence="3">3-hydroxy-3-methylglutaryl coenzyme A reductase</fullName>
        <shortName evidence="3">HMG-CoA reductase</shortName>
        <ecNumber evidence="3">1.1.1.88</ecNumber>
    </recommendedName>
</protein>
<dbReference type="PANTHER" id="PTHR10572">
    <property type="entry name" value="3-HYDROXY-3-METHYLGLUTARYL-COENZYME A REDUCTASE"/>
    <property type="match status" value="1"/>
</dbReference>
<dbReference type="CDD" id="cd00644">
    <property type="entry name" value="HMG-CoA_reductase_classII"/>
    <property type="match status" value="1"/>
</dbReference>
<dbReference type="STRING" id="1234409.C683_0249"/>
<dbReference type="InterPro" id="IPR002202">
    <property type="entry name" value="HMG_CoA_Rdtase"/>
</dbReference>
<reference evidence="4 5" key="1">
    <citation type="journal article" date="2013" name="Genome Announc.">
        <title>Draft Genome Sequence of Catellicoccus marimammalium, a Novel Species Commonly Found in Gull Feces.</title>
        <authorList>
            <person name="Weigand M.R."/>
            <person name="Ryu H."/>
            <person name="Bozcek L."/>
            <person name="Konstantinidis K.T."/>
            <person name="Santo Domingo J.W."/>
        </authorList>
    </citation>
    <scope>NUCLEOTIDE SEQUENCE [LARGE SCALE GENOMIC DNA]</scope>
    <source>
        <strain evidence="4 5">M35/04/3</strain>
    </source>
</reference>
<dbReference type="SUPFAM" id="SSF56542">
    <property type="entry name" value="Substrate-binding domain of HMG-CoA reductase"/>
    <property type="match status" value="1"/>
</dbReference>
<dbReference type="UniPathway" id="UPA00257">
    <property type="reaction ID" value="UER00367"/>
</dbReference>
<keyword evidence="5" id="KW-1185">Reference proteome</keyword>
<dbReference type="InterPro" id="IPR004553">
    <property type="entry name" value="HMG_CoA_Rdtase_bac-typ"/>
</dbReference>
<dbReference type="InterPro" id="IPR023074">
    <property type="entry name" value="HMG_CoA_Rdtase_cat_sf"/>
</dbReference>
<dbReference type="GO" id="GO:0140643">
    <property type="term" value="F:hydroxymethylglutaryl-CoA reductase (NADH) activity"/>
    <property type="evidence" value="ECO:0007669"/>
    <property type="project" value="UniProtKB-EC"/>
</dbReference>
<comment type="caution">
    <text evidence="4">The sequence shown here is derived from an EMBL/GenBank/DDBJ whole genome shotgun (WGS) entry which is preliminary data.</text>
</comment>
<keyword evidence="3" id="KW-0520">NAD</keyword>
<dbReference type="GO" id="GO:0015936">
    <property type="term" value="P:coenzyme A metabolic process"/>
    <property type="evidence" value="ECO:0007669"/>
    <property type="project" value="InterPro"/>
</dbReference>
<dbReference type="PANTHER" id="PTHR10572:SF24">
    <property type="entry name" value="3-HYDROXY-3-METHYLGLUTARYL-COENZYME A REDUCTASE"/>
    <property type="match status" value="1"/>
</dbReference>
<keyword evidence="2 3" id="KW-0560">Oxidoreductase</keyword>
<comment type="pathway">
    <text evidence="3">Metabolic intermediate metabolism; (R)-mevalonate degradation; (S)-3-hydroxy-3-methylglutaryl-CoA from (R)-mevalonate: step 1/1.</text>
</comment>
<evidence type="ECO:0000313" key="5">
    <source>
        <dbReference type="Proteomes" id="UP000016057"/>
    </source>
</evidence>
<dbReference type="AlphaFoldDB" id="K8Z9Q1"/>
<accession>K8Z9Q1</accession>
<comment type="similarity">
    <text evidence="1 3">Belongs to the HMG-CoA reductase family.</text>
</comment>
<dbReference type="Gene3D" id="1.10.8.660">
    <property type="match status" value="1"/>
</dbReference>
<dbReference type="PRINTS" id="PR00071">
    <property type="entry name" value="HMGCOARDTASE"/>
</dbReference>
<dbReference type="EMBL" id="AMYT01000008">
    <property type="protein sequence ID" value="EKU27784.1"/>
    <property type="molecule type" value="Genomic_DNA"/>
</dbReference>
<dbReference type="PROSITE" id="PS50065">
    <property type="entry name" value="HMG_COA_REDUCTASE_4"/>
    <property type="match status" value="1"/>
</dbReference>
<dbReference type="SUPFAM" id="SSF55035">
    <property type="entry name" value="NAD-binding domain of HMG-CoA reductase"/>
    <property type="match status" value="1"/>
</dbReference>
<organism evidence="4 5">
    <name type="scientific">Catellicoccus marimammalium M35/04/3</name>
    <dbReference type="NCBI Taxonomy" id="1234409"/>
    <lineage>
        <taxon>Bacteria</taxon>
        <taxon>Bacillati</taxon>
        <taxon>Bacillota</taxon>
        <taxon>Bacilli</taxon>
        <taxon>Lactobacillales</taxon>
        <taxon>Enterococcaceae</taxon>
        <taxon>Catellicoccus</taxon>
    </lineage>
</organism>
<evidence type="ECO:0000256" key="1">
    <source>
        <dbReference type="ARBA" id="ARBA00007661"/>
    </source>
</evidence>
<dbReference type="EC" id="1.1.1.88" evidence="3"/>
<dbReference type="InterPro" id="IPR023076">
    <property type="entry name" value="HMG_CoA_Rdtase_CS"/>
</dbReference>
<name>K8Z9Q1_9ENTE</name>
<dbReference type="GO" id="GO:0004420">
    <property type="term" value="F:hydroxymethylglutaryl-CoA reductase (NADPH) activity"/>
    <property type="evidence" value="ECO:0007669"/>
    <property type="project" value="InterPro"/>
</dbReference>
<sequence>MNELDTHKFYECSIEERKERLLEAGYTNNTLNILMSQYLLSPEIGDHLVENYIGNFDIPMGLGLNFVINKKDYVIPMATEEPSVIAAASNAAKMAKKGGGFHTKMEHKYATGEVVLTNIPDLATAIQTLESHREEIIEETNQYHPSIVERGGGVKNIQVLTKNSSSHEFLTVLFFIDTKEAMGANIVNTMMEGIAPTLEKWTGGEKLLAILSNLPTEAVASASTCIPYSALGKTEEEGKELAERIVLATEYANTDPYRAVTHNKGIMNGVHAVALATGNDTRAVESAVHAYAVRSGHYQTLSYWHLSDEGLCGEISLPLALGTVGGAIRVLPKAKANLSLLNHPSSRKLAQIMAAVGLAQNLAALKALVSEGIQRGHMSLHANSLAIHAGAIGSEIEKVATYLKENQCLNSTAAKEYLNKIRK</sequence>
<evidence type="ECO:0000313" key="4">
    <source>
        <dbReference type="EMBL" id="EKU27784.1"/>
    </source>
</evidence>
<dbReference type="InterPro" id="IPR009029">
    <property type="entry name" value="HMG_CoA_Rdtase_sub-bd_dom_sf"/>
</dbReference>
<dbReference type="Proteomes" id="UP000016057">
    <property type="component" value="Unassembled WGS sequence"/>
</dbReference>
<gene>
    <name evidence="4" type="ORF">C683_0249</name>
</gene>
<dbReference type="InterPro" id="IPR009023">
    <property type="entry name" value="HMG_CoA_Rdtase_NAD(P)-bd_sf"/>
</dbReference>
<dbReference type="Pfam" id="PF00368">
    <property type="entry name" value="HMG-CoA_red"/>
    <property type="match status" value="1"/>
</dbReference>
<proteinExistence type="inferred from homology"/>